<organism evidence="1 2">
    <name type="scientific">Nonomuraea ferruginea</name>
    <dbReference type="NCBI Taxonomy" id="46174"/>
    <lineage>
        <taxon>Bacteria</taxon>
        <taxon>Bacillati</taxon>
        <taxon>Actinomycetota</taxon>
        <taxon>Actinomycetes</taxon>
        <taxon>Streptosporangiales</taxon>
        <taxon>Streptosporangiaceae</taxon>
        <taxon>Nonomuraea</taxon>
    </lineage>
</organism>
<gene>
    <name evidence="1" type="ORF">OUY24_04130</name>
</gene>
<evidence type="ECO:0000313" key="1">
    <source>
        <dbReference type="EMBL" id="MDA0639803.1"/>
    </source>
</evidence>
<accession>A0ABT4SRB1</accession>
<reference evidence="1 2" key="1">
    <citation type="submission" date="2022-11" db="EMBL/GenBank/DDBJ databases">
        <title>Nonomuraea corallina sp. nov., a new species of the genus Nonomuraea isolated from sea side sediment in Thai sea.</title>
        <authorList>
            <person name="Ngamcharungchit C."/>
            <person name="Matsumoto A."/>
            <person name="Suriyachadkun C."/>
            <person name="Panbangred W."/>
            <person name="Inahashi Y."/>
            <person name="Intra B."/>
        </authorList>
    </citation>
    <scope>NUCLEOTIDE SEQUENCE [LARGE SCALE GENOMIC DNA]</scope>
    <source>
        <strain evidence="1 2">DSM 43553</strain>
    </source>
</reference>
<dbReference type="Proteomes" id="UP001212498">
    <property type="component" value="Unassembled WGS sequence"/>
</dbReference>
<dbReference type="EMBL" id="JAPNUD010000007">
    <property type="protein sequence ID" value="MDA0639803.1"/>
    <property type="molecule type" value="Genomic_DNA"/>
</dbReference>
<comment type="caution">
    <text evidence="1">The sequence shown here is derived from an EMBL/GenBank/DDBJ whole genome shotgun (WGS) entry which is preliminary data.</text>
</comment>
<evidence type="ECO:0000313" key="2">
    <source>
        <dbReference type="Proteomes" id="UP001212498"/>
    </source>
</evidence>
<proteinExistence type="predicted"/>
<keyword evidence="2" id="KW-1185">Reference proteome</keyword>
<evidence type="ECO:0008006" key="3">
    <source>
        <dbReference type="Google" id="ProtNLM"/>
    </source>
</evidence>
<dbReference type="RefSeq" id="WP_271275230.1">
    <property type="nucleotide sequence ID" value="NZ_BAABFD010000004.1"/>
</dbReference>
<name>A0ABT4SRB1_9ACTN</name>
<sequence>MLLQVGNQRAARLLSLVQDAESADSDPWEPDQTQTVVLRVRPIFLDLFRPADLQAIAAQMDKMATFSGGPRHEVTVAAMLADPFAKAELGGTGTLTIQLREAVADALHPVRAYDLPAICRAFGLEDGDGDDAHYSKRGYVRARISDYNQDQLCELGARVVEEHYLPQLWGLLQILTGKRSGVSSTFKNLIFAADGPKPELVLADAVSNTIEIVANAQFCLVYDRPLADSGLTWADLVTWWAETHAPKDIDEQGAANGLYFRLLRSLDAGRAESDEPGPEKLMFQTYATLLKQHGFQLPALVPQVYLHYDPYTRAQRKTVGPLPRQRMDFLLLLRGRRRVVIEIDGVQHYAVGKQASPKLYGQMVAEDRELYLAGYEVVRFGGDEFRSADRARVMLRDFFERLLTAHGYLSESKREAGASK</sequence>
<protein>
    <recommendedName>
        <fullName evidence="3">AbiJ-NTD3 domain-containing protein</fullName>
    </recommendedName>
</protein>